<evidence type="ECO:0000313" key="3">
    <source>
        <dbReference type="Proteomes" id="UP000054843"/>
    </source>
</evidence>
<reference evidence="2 3" key="1">
    <citation type="submission" date="2015-01" db="EMBL/GenBank/DDBJ databases">
        <title>Evolution of Trichinella species and genotypes.</title>
        <authorList>
            <person name="Korhonen P.K."/>
            <person name="Edoardo P."/>
            <person name="Giuseppe L.R."/>
            <person name="Gasser R.B."/>
        </authorList>
    </citation>
    <scope>NUCLEOTIDE SEQUENCE [LARGE SCALE GENOMIC DNA]</scope>
    <source>
        <strain evidence="2">ISS1980</strain>
    </source>
</reference>
<organism evidence="2 3">
    <name type="scientific">Trichinella papuae</name>
    <dbReference type="NCBI Taxonomy" id="268474"/>
    <lineage>
        <taxon>Eukaryota</taxon>
        <taxon>Metazoa</taxon>
        <taxon>Ecdysozoa</taxon>
        <taxon>Nematoda</taxon>
        <taxon>Enoplea</taxon>
        <taxon>Dorylaimia</taxon>
        <taxon>Trichinellida</taxon>
        <taxon>Trichinellidae</taxon>
        <taxon>Trichinella</taxon>
    </lineage>
</organism>
<keyword evidence="1" id="KW-0472">Membrane</keyword>
<dbReference type="EMBL" id="JYDO01000015">
    <property type="protein sequence ID" value="KRZ77961.1"/>
    <property type="molecule type" value="Genomic_DNA"/>
</dbReference>
<protein>
    <submittedName>
        <fullName evidence="2">Uncharacterized protein</fullName>
    </submittedName>
</protein>
<evidence type="ECO:0000256" key="1">
    <source>
        <dbReference type="SAM" id="Phobius"/>
    </source>
</evidence>
<gene>
    <name evidence="2" type="ORF">T10_12435</name>
</gene>
<evidence type="ECO:0000313" key="2">
    <source>
        <dbReference type="EMBL" id="KRZ77961.1"/>
    </source>
</evidence>
<feature type="transmembrane region" description="Helical" evidence="1">
    <location>
        <begin position="52"/>
        <end position="71"/>
    </location>
</feature>
<name>A0A0V1N1V8_9BILA</name>
<keyword evidence="3" id="KW-1185">Reference proteome</keyword>
<comment type="caution">
    <text evidence="2">The sequence shown here is derived from an EMBL/GenBank/DDBJ whole genome shotgun (WGS) entry which is preliminary data.</text>
</comment>
<dbReference type="AlphaFoldDB" id="A0A0V1N1V8"/>
<sequence>MRSIVVVVLAPTPAGELACCVSMRHCSAAHAESFIKPHQRIHIANHLPKRMLVLWYLGYCFAAELIISIYLDRDLGVHNG</sequence>
<keyword evidence="1" id="KW-0812">Transmembrane</keyword>
<dbReference type="Proteomes" id="UP000054843">
    <property type="component" value="Unassembled WGS sequence"/>
</dbReference>
<keyword evidence="1" id="KW-1133">Transmembrane helix</keyword>
<proteinExistence type="predicted"/>
<accession>A0A0V1N1V8</accession>